<feature type="domain" description="JmjC" evidence="2">
    <location>
        <begin position="228"/>
        <end position="339"/>
    </location>
</feature>
<gene>
    <name evidence="4" type="primary">LOC100369871</name>
</gene>
<proteinExistence type="predicted"/>
<keyword evidence="1" id="KW-0812">Transmembrane</keyword>
<dbReference type="InterPro" id="IPR003347">
    <property type="entry name" value="JmjC_dom"/>
</dbReference>
<sequence>MAMEQKQEVKRRFAQIKQKAISLGLTPREIARLKSLKELKPERSKIVSILLVFVVAVVAVITFSAFSLAAALKLGVLEYEGFVELWFDLRDLTMEEEPCIVDNPEYIQDIFRPPINCDLCKNVTEVGKVRNLSEEEFKKLYAYTSRPVVVQDGTKGWTAPQVFSFEFFQTIYSPDSEALHRVEKDCQFFPYQTEFSLLSEVFNMSSERANLSDGSSPWYIGWSNCESSAANALRKHYDKPYFIPSDSESSKTDWIFMGSPGYGAHMHVDAVGFPSWQAQVKGRKLWTIQPPPECYFECIDSIQIIVEPGEIIVLDTDRWYHSTLIVGDEMSIAIGSEYD</sequence>
<dbReference type="PANTHER" id="PTHR12480:SF19">
    <property type="entry name" value="CUPIN-LIKE DOMAIN-CONTAINING PROTEIN"/>
    <property type="match status" value="1"/>
</dbReference>
<protein>
    <submittedName>
        <fullName evidence="4">Uncharacterized protein LOC100369871</fullName>
    </submittedName>
</protein>
<dbReference type="Proteomes" id="UP000694865">
    <property type="component" value="Unplaced"/>
</dbReference>
<dbReference type="GeneID" id="100369871"/>
<dbReference type="RefSeq" id="XP_002736198.1">
    <property type="nucleotide sequence ID" value="XM_002736152.2"/>
</dbReference>
<keyword evidence="1" id="KW-1133">Transmembrane helix</keyword>
<accession>A0ABM0GS74</accession>
<dbReference type="PANTHER" id="PTHR12480">
    <property type="entry name" value="ARGININE DEMETHYLASE AND LYSYL-HYDROXYLASE JMJD"/>
    <property type="match status" value="1"/>
</dbReference>
<evidence type="ECO:0000259" key="2">
    <source>
        <dbReference type="PROSITE" id="PS51184"/>
    </source>
</evidence>
<feature type="transmembrane region" description="Helical" evidence="1">
    <location>
        <begin position="46"/>
        <end position="72"/>
    </location>
</feature>
<keyword evidence="1" id="KW-0472">Membrane</keyword>
<dbReference type="InterPro" id="IPR050910">
    <property type="entry name" value="JMJD6_ArgDemeth/LysHydrox"/>
</dbReference>
<evidence type="ECO:0000313" key="3">
    <source>
        <dbReference type="Proteomes" id="UP000694865"/>
    </source>
</evidence>
<evidence type="ECO:0000256" key="1">
    <source>
        <dbReference type="SAM" id="Phobius"/>
    </source>
</evidence>
<evidence type="ECO:0000313" key="4">
    <source>
        <dbReference type="RefSeq" id="XP_002736198.1"/>
    </source>
</evidence>
<organism evidence="3 4">
    <name type="scientific">Saccoglossus kowalevskii</name>
    <name type="common">Acorn worm</name>
    <dbReference type="NCBI Taxonomy" id="10224"/>
    <lineage>
        <taxon>Eukaryota</taxon>
        <taxon>Metazoa</taxon>
        <taxon>Hemichordata</taxon>
        <taxon>Enteropneusta</taxon>
        <taxon>Harrimaniidae</taxon>
        <taxon>Saccoglossus</taxon>
    </lineage>
</organism>
<dbReference type="SUPFAM" id="SSF51197">
    <property type="entry name" value="Clavaminate synthase-like"/>
    <property type="match status" value="1"/>
</dbReference>
<reference evidence="4" key="1">
    <citation type="submission" date="2025-08" db="UniProtKB">
        <authorList>
            <consortium name="RefSeq"/>
        </authorList>
    </citation>
    <scope>IDENTIFICATION</scope>
    <source>
        <tissue evidence="4">Testes</tissue>
    </source>
</reference>
<name>A0ABM0GS74_SACKO</name>
<dbReference type="PROSITE" id="PS51184">
    <property type="entry name" value="JMJC"/>
    <property type="match status" value="1"/>
</dbReference>
<dbReference type="Gene3D" id="2.60.120.650">
    <property type="entry name" value="Cupin"/>
    <property type="match status" value="1"/>
</dbReference>
<keyword evidence="3" id="KW-1185">Reference proteome</keyword>